<accession>A0AAV7S1R7</accession>
<reference evidence="1" key="1">
    <citation type="journal article" date="2022" name="bioRxiv">
        <title>Sequencing and chromosome-scale assembly of the giantPleurodeles waltlgenome.</title>
        <authorList>
            <person name="Brown T."/>
            <person name="Elewa A."/>
            <person name="Iarovenko S."/>
            <person name="Subramanian E."/>
            <person name="Araus A.J."/>
            <person name="Petzold A."/>
            <person name="Susuki M."/>
            <person name="Suzuki K.-i.T."/>
            <person name="Hayashi T."/>
            <person name="Toyoda A."/>
            <person name="Oliveira C."/>
            <person name="Osipova E."/>
            <person name="Leigh N.D."/>
            <person name="Simon A."/>
            <person name="Yun M.H."/>
        </authorList>
    </citation>
    <scope>NUCLEOTIDE SEQUENCE</scope>
    <source>
        <strain evidence="1">20211129_DDA</strain>
        <tissue evidence="1">Liver</tissue>
    </source>
</reference>
<evidence type="ECO:0000313" key="2">
    <source>
        <dbReference type="Proteomes" id="UP001066276"/>
    </source>
</evidence>
<organism evidence="1 2">
    <name type="scientific">Pleurodeles waltl</name>
    <name type="common">Iberian ribbed newt</name>
    <dbReference type="NCBI Taxonomy" id="8319"/>
    <lineage>
        <taxon>Eukaryota</taxon>
        <taxon>Metazoa</taxon>
        <taxon>Chordata</taxon>
        <taxon>Craniata</taxon>
        <taxon>Vertebrata</taxon>
        <taxon>Euteleostomi</taxon>
        <taxon>Amphibia</taxon>
        <taxon>Batrachia</taxon>
        <taxon>Caudata</taxon>
        <taxon>Salamandroidea</taxon>
        <taxon>Salamandridae</taxon>
        <taxon>Pleurodelinae</taxon>
        <taxon>Pleurodeles</taxon>
    </lineage>
</organism>
<dbReference type="AlphaFoldDB" id="A0AAV7S1R7"/>
<evidence type="ECO:0000313" key="1">
    <source>
        <dbReference type="EMBL" id="KAJ1158484.1"/>
    </source>
</evidence>
<comment type="caution">
    <text evidence="1">The sequence shown here is derived from an EMBL/GenBank/DDBJ whole genome shotgun (WGS) entry which is preliminary data.</text>
</comment>
<dbReference type="EMBL" id="JANPWB010000009">
    <property type="protein sequence ID" value="KAJ1158484.1"/>
    <property type="molecule type" value="Genomic_DNA"/>
</dbReference>
<keyword evidence="2" id="KW-1185">Reference proteome</keyword>
<dbReference type="Proteomes" id="UP001066276">
    <property type="component" value="Chromosome 5"/>
</dbReference>
<name>A0AAV7S1R7_PLEWA</name>
<proteinExistence type="predicted"/>
<protein>
    <submittedName>
        <fullName evidence="1">Uncharacterized protein</fullName>
    </submittedName>
</protein>
<sequence length="221" mass="23033">MVTGRSTNSTLDLRGVVILAVSSGERRHWRQGVGSGVSAGVFGPLTSNALQIELWADGVRSAGVDGVGASVRSGTMRRAVPTGHGAGSSVVAAEAQSSVGPSQRCGTGQCYVTLTSSVHRPRCRQGCLVTTLESMALGPWTGAVVRYGTVLRIPYERCPQATVRQRRRCQQERWLCGCPGCGVSRRCRSAGPAGRGVSSGSVKSSDDGVSEIRVAVRSGAM</sequence>
<gene>
    <name evidence="1" type="ORF">NDU88_011172</name>
</gene>